<dbReference type="InterPro" id="IPR050194">
    <property type="entry name" value="Glycosyltransferase_grp1"/>
</dbReference>
<gene>
    <name evidence="3" type="ORF">HLH28_05050</name>
</gene>
<keyword evidence="4" id="KW-1185">Reference proteome</keyword>
<accession>A0A7W4PNJ5</accession>
<dbReference type="AlphaFoldDB" id="A0A7W4PNJ5"/>
<dbReference type="InterPro" id="IPR001296">
    <property type="entry name" value="Glyco_trans_1"/>
</dbReference>
<comment type="caution">
    <text evidence="3">The sequence shown here is derived from an EMBL/GenBank/DDBJ whole genome shotgun (WGS) entry which is preliminary data.</text>
</comment>
<evidence type="ECO:0000313" key="3">
    <source>
        <dbReference type="EMBL" id="MBB2200951.1"/>
    </source>
</evidence>
<proteinExistence type="predicted"/>
<reference evidence="3 4" key="1">
    <citation type="submission" date="2020-04" db="EMBL/GenBank/DDBJ databases">
        <title>Description of novel Gluconacetobacter.</title>
        <authorList>
            <person name="Sombolestani A."/>
        </authorList>
    </citation>
    <scope>NUCLEOTIDE SEQUENCE [LARGE SCALE GENOMIC DNA]</scope>
    <source>
        <strain evidence="3 4">LMG 27802</strain>
    </source>
</reference>
<dbReference type="Proteomes" id="UP000578030">
    <property type="component" value="Unassembled WGS sequence"/>
</dbReference>
<dbReference type="SUPFAM" id="SSF53756">
    <property type="entry name" value="UDP-Glycosyltransferase/glycogen phosphorylase"/>
    <property type="match status" value="1"/>
</dbReference>
<dbReference type="PANTHER" id="PTHR45947:SF3">
    <property type="entry name" value="SULFOQUINOVOSYL TRANSFERASE SQD2"/>
    <property type="match status" value="1"/>
</dbReference>
<dbReference type="GO" id="GO:0016757">
    <property type="term" value="F:glycosyltransferase activity"/>
    <property type="evidence" value="ECO:0007669"/>
    <property type="project" value="InterPro"/>
</dbReference>
<feature type="domain" description="Glycosyltransferase subfamily 4-like N-terminal" evidence="2">
    <location>
        <begin position="14"/>
        <end position="177"/>
    </location>
</feature>
<feature type="domain" description="Glycosyl transferase family 1" evidence="1">
    <location>
        <begin position="186"/>
        <end position="332"/>
    </location>
</feature>
<dbReference type="InterPro" id="IPR028098">
    <property type="entry name" value="Glyco_trans_4-like_N"/>
</dbReference>
<sequence length="397" mass="43071">MKILHIVRQFSPSVGGLEDSVLSLARIQRERLGIDARVLTLDRIFGQPDRLAPTEIVQGVPVRRIPWRGSTRYPIAPAVFRHLGDADLVHVHAIDFFFDALALTRWLHRRPLVASTHGGFFHTQALHTIKALWFGSVTRASVRAYDRIVACSHSDALMFDRIARGRLTTIENGINQDKFRNAASGAPTRTIISFGRFSRHKQIDLLFPLLARLRAGGPDAAGADWRLIVAGRPADQTEHELAAAARAAGVSDAVRFVIAPTDTELRALLGQASYYGCLSRHEGFGLAAVEALSAGLIPIVSDIVPFRRLVAQTGIGIVGSADDLDGIARDVLAARAQGDDHVRAVRDQAVAAAAAYDWNDVARRYADLYRDVLSGAGKDPAPVQAMPVDAAQRGTPS</sequence>
<dbReference type="RefSeq" id="WP_182955411.1">
    <property type="nucleotide sequence ID" value="NZ_JABEQM010000003.1"/>
</dbReference>
<name>A0A7W4PNJ5_9PROT</name>
<dbReference type="Pfam" id="PF13439">
    <property type="entry name" value="Glyco_transf_4"/>
    <property type="match status" value="1"/>
</dbReference>
<evidence type="ECO:0000259" key="2">
    <source>
        <dbReference type="Pfam" id="PF13439"/>
    </source>
</evidence>
<evidence type="ECO:0000259" key="1">
    <source>
        <dbReference type="Pfam" id="PF00534"/>
    </source>
</evidence>
<dbReference type="Pfam" id="PF00534">
    <property type="entry name" value="Glycos_transf_1"/>
    <property type="match status" value="1"/>
</dbReference>
<evidence type="ECO:0000313" key="4">
    <source>
        <dbReference type="Proteomes" id="UP000578030"/>
    </source>
</evidence>
<dbReference type="Gene3D" id="3.40.50.2000">
    <property type="entry name" value="Glycogen Phosphorylase B"/>
    <property type="match status" value="2"/>
</dbReference>
<dbReference type="EMBL" id="JABEQM010000003">
    <property type="protein sequence ID" value="MBB2200951.1"/>
    <property type="molecule type" value="Genomic_DNA"/>
</dbReference>
<keyword evidence="3" id="KW-0808">Transferase</keyword>
<dbReference type="CDD" id="cd03801">
    <property type="entry name" value="GT4_PimA-like"/>
    <property type="match status" value="1"/>
</dbReference>
<protein>
    <submittedName>
        <fullName evidence="3">Glycosyltransferase family 4 protein</fullName>
    </submittedName>
</protein>
<organism evidence="3 4">
    <name type="scientific">Gluconacetobacter tumulisoli</name>
    <dbReference type="NCBI Taxonomy" id="1286189"/>
    <lineage>
        <taxon>Bacteria</taxon>
        <taxon>Pseudomonadati</taxon>
        <taxon>Pseudomonadota</taxon>
        <taxon>Alphaproteobacteria</taxon>
        <taxon>Acetobacterales</taxon>
        <taxon>Acetobacteraceae</taxon>
        <taxon>Gluconacetobacter</taxon>
    </lineage>
</organism>
<dbReference type="PANTHER" id="PTHR45947">
    <property type="entry name" value="SULFOQUINOVOSYL TRANSFERASE SQD2"/>
    <property type="match status" value="1"/>
</dbReference>